<dbReference type="PROSITE" id="PS00108">
    <property type="entry name" value="PROTEIN_KINASE_ST"/>
    <property type="match status" value="1"/>
</dbReference>
<evidence type="ECO:0000256" key="14">
    <source>
        <dbReference type="SAM" id="MobiDB-lite"/>
    </source>
</evidence>
<dbReference type="PROSITE" id="PS50026">
    <property type="entry name" value="EGF_3"/>
    <property type="match status" value="1"/>
</dbReference>
<dbReference type="InterPro" id="IPR011009">
    <property type="entry name" value="Kinase-like_dom_sf"/>
</dbReference>
<evidence type="ECO:0000256" key="6">
    <source>
        <dbReference type="ARBA" id="ARBA00022741"/>
    </source>
</evidence>
<feature type="domain" description="EGF-like" evidence="18">
    <location>
        <begin position="207"/>
        <end position="247"/>
    </location>
</feature>
<comment type="subcellular location">
    <subcellularLocation>
        <location evidence="1">Membrane</location>
        <topology evidence="1">Single-pass membrane protein</topology>
    </subcellularLocation>
</comment>
<evidence type="ECO:0000313" key="19">
    <source>
        <dbReference type="EMBL" id="KAL3734091.1"/>
    </source>
</evidence>
<keyword evidence="4 15" id="KW-0812">Transmembrane</keyword>
<sequence>MMPKTARSTLLLLAGVVLPILTAARKAIPPPCSQTCHNGKPAKQNLTYPFGFSPGCPIQLNCTDDGDALIGEFRVQAASSETVTVTIGAECDRPLEAITNLYGRNYAPMGKNAILLNNCTKISPCNVPNTLVIQAQFQSLCETNNKANTSMSCYSEEANDYSTKFLNRSGLFALGCKFFLSSISAEDLNNVSVSLGVQMLQLAWWVNGDRCECSRDADCVQLSLLPNGAGNGFRCKCRDGFRGDGFLAGTGCRRDAFMCNPAKYLSGQCGGATRIIVLVGGVVVGASFMISLGLICYFFRRRSKWKAQLEVQRRLSEASGKSSITFYPYKEIERATNYFAEKQRLGTGAFGTVYSGKLNGDDEWVAIKRIKQRDSVEQVMNEIKLLSSVSHPHLVKLLGCSIEKGEQILIYEFMPNGTLCQHLHGERGQGLSWPIRLKIATETAQAIAHLHSIKPPIYHRDVKSSNILLDYSFKSKVADFGLSRLGMLEDSHISTAPQGTPGYLDPQYHQDFHLSDKSDVYSLGVVLTEIITSLKVVDFSRPQNEVNLANLATDRIGRARLDEIIDPSLDVNKDEWTYLSVQKVAELAFRCLASHRDMRPTMKEVADELDRLWLSRWAASEEKSCTTLSEASSCSSSGSISEKLLICPKGRAEPEIRKAVDAGDQTGGSTISSTGSVLTASMRDSSPSEESSPSSSSLLSKVIPVT</sequence>
<dbReference type="PANTHER" id="PTHR46008:SF62">
    <property type="entry name" value="PROTEIN KINASE DOMAIN-CONTAINING PROTEIN"/>
    <property type="match status" value="1"/>
</dbReference>
<dbReference type="SUPFAM" id="SSF56112">
    <property type="entry name" value="Protein kinase-like (PK-like)"/>
    <property type="match status" value="1"/>
</dbReference>
<dbReference type="InterPro" id="IPR017441">
    <property type="entry name" value="Protein_kinase_ATP_BS"/>
</dbReference>
<keyword evidence="12" id="KW-0245">EGF-like domain</keyword>
<dbReference type="PANTHER" id="PTHR46008">
    <property type="entry name" value="LEAF RUST 10 DISEASE-RESISTANCE LOCUS RECEPTOR-LIKE PROTEIN KINASE-LIKE 1.4"/>
    <property type="match status" value="1"/>
</dbReference>
<dbReference type="InterPro" id="IPR000742">
    <property type="entry name" value="EGF"/>
</dbReference>
<evidence type="ECO:0000256" key="5">
    <source>
        <dbReference type="ARBA" id="ARBA00022729"/>
    </source>
</evidence>
<dbReference type="GO" id="GO:0005524">
    <property type="term" value="F:ATP binding"/>
    <property type="evidence" value="ECO:0007669"/>
    <property type="project" value="UniProtKB-UniRule"/>
</dbReference>
<organism evidence="19 20">
    <name type="scientific">Eucalyptus globulus</name>
    <name type="common">Tasmanian blue gum</name>
    <dbReference type="NCBI Taxonomy" id="34317"/>
    <lineage>
        <taxon>Eukaryota</taxon>
        <taxon>Viridiplantae</taxon>
        <taxon>Streptophyta</taxon>
        <taxon>Embryophyta</taxon>
        <taxon>Tracheophyta</taxon>
        <taxon>Spermatophyta</taxon>
        <taxon>Magnoliopsida</taxon>
        <taxon>eudicotyledons</taxon>
        <taxon>Gunneridae</taxon>
        <taxon>Pentapetalae</taxon>
        <taxon>rosids</taxon>
        <taxon>malvids</taxon>
        <taxon>Myrtales</taxon>
        <taxon>Myrtaceae</taxon>
        <taxon>Myrtoideae</taxon>
        <taxon>Eucalypteae</taxon>
        <taxon>Eucalyptus</taxon>
    </lineage>
</organism>
<keyword evidence="9 15" id="KW-1133">Transmembrane helix</keyword>
<dbReference type="GO" id="GO:0004674">
    <property type="term" value="F:protein serine/threonine kinase activity"/>
    <property type="evidence" value="ECO:0007669"/>
    <property type="project" value="UniProtKB-KW"/>
</dbReference>
<proteinExistence type="predicted"/>
<dbReference type="PROSITE" id="PS50011">
    <property type="entry name" value="PROTEIN_KINASE_DOM"/>
    <property type="match status" value="1"/>
</dbReference>
<evidence type="ECO:0000256" key="16">
    <source>
        <dbReference type="SAM" id="SignalP"/>
    </source>
</evidence>
<dbReference type="InterPro" id="IPR008271">
    <property type="entry name" value="Ser/Thr_kinase_AS"/>
</dbReference>
<keyword evidence="8 13" id="KW-0067">ATP-binding</keyword>
<comment type="caution">
    <text evidence="12">Lacks conserved residue(s) required for the propagation of feature annotation.</text>
</comment>
<dbReference type="AlphaFoldDB" id="A0ABD3K7R9"/>
<evidence type="ECO:0008006" key="21">
    <source>
        <dbReference type="Google" id="ProtNLM"/>
    </source>
</evidence>
<dbReference type="SMART" id="SM00220">
    <property type="entry name" value="S_TKc"/>
    <property type="match status" value="1"/>
</dbReference>
<evidence type="ECO:0000313" key="20">
    <source>
        <dbReference type="Proteomes" id="UP001634007"/>
    </source>
</evidence>
<dbReference type="Gene3D" id="1.10.510.10">
    <property type="entry name" value="Transferase(Phosphotransferase) domain 1"/>
    <property type="match status" value="1"/>
</dbReference>
<evidence type="ECO:0000256" key="4">
    <source>
        <dbReference type="ARBA" id="ARBA00022692"/>
    </source>
</evidence>
<feature type="compositionally biased region" description="Low complexity" evidence="14">
    <location>
        <begin position="667"/>
        <end position="676"/>
    </location>
</feature>
<accession>A0ABD3K7R9</accession>
<feature type="region of interest" description="Disordered" evidence="14">
    <location>
        <begin position="660"/>
        <end position="706"/>
    </location>
</feature>
<evidence type="ECO:0000256" key="1">
    <source>
        <dbReference type="ARBA" id="ARBA00004167"/>
    </source>
</evidence>
<keyword evidence="2" id="KW-0723">Serine/threonine-protein kinase</keyword>
<keyword evidence="11" id="KW-0325">Glycoprotein</keyword>
<keyword evidence="20" id="KW-1185">Reference proteome</keyword>
<evidence type="ECO:0000256" key="9">
    <source>
        <dbReference type="ARBA" id="ARBA00022989"/>
    </source>
</evidence>
<gene>
    <name evidence="19" type="ORF">ACJRO7_023442</name>
</gene>
<evidence type="ECO:0000256" key="8">
    <source>
        <dbReference type="ARBA" id="ARBA00022840"/>
    </source>
</evidence>
<keyword evidence="7" id="KW-0418">Kinase</keyword>
<evidence type="ECO:0000259" key="17">
    <source>
        <dbReference type="PROSITE" id="PS50011"/>
    </source>
</evidence>
<evidence type="ECO:0000256" key="12">
    <source>
        <dbReference type="PROSITE-ProRule" id="PRU00076"/>
    </source>
</evidence>
<keyword evidence="3" id="KW-0808">Transferase</keyword>
<protein>
    <recommendedName>
        <fullName evidence="21">Wall-associated receptor kinase-like 14</fullName>
    </recommendedName>
</protein>
<keyword evidence="10 15" id="KW-0472">Membrane</keyword>
<evidence type="ECO:0000256" key="11">
    <source>
        <dbReference type="ARBA" id="ARBA00023180"/>
    </source>
</evidence>
<evidence type="ECO:0000256" key="7">
    <source>
        <dbReference type="ARBA" id="ARBA00022777"/>
    </source>
</evidence>
<evidence type="ECO:0000256" key="2">
    <source>
        <dbReference type="ARBA" id="ARBA00022527"/>
    </source>
</evidence>
<evidence type="ECO:0000256" key="10">
    <source>
        <dbReference type="ARBA" id="ARBA00023136"/>
    </source>
</evidence>
<dbReference type="Gene3D" id="2.10.25.10">
    <property type="entry name" value="Laminin"/>
    <property type="match status" value="1"/>
</dbReference>
<feature type="signal peptide" evidence="16">
    <location>
        <begin position="1"/>
        <end position="24"/>
    </location>
</feature>
<dbReference type="EMBL" id="JBJKBG010000006">
    <property type="protein sequence ID" value="KAL3734091.1"/>
    <property type="molecule type" value="Genomic_DNA"/>
</dbReference>
<comment type="caution">
    <text evidence="19">The sequence shown here is derived from an EMBL/GenBank/DDBJ whole genome shotgun (WGS) entry which is preliminary data.</text>
</comment>
<dbReference type="GO" id="GO:0005886">
    <property type="term" value="C:plasma membrane"/>
    <property type="evidence" value="ECO:0007669"/>
    <property type="project" value="UniProtKB-ARBA"/>
</dbReference>
<keyword evidence="6 13" id="KW-0547">Nucleotide-binding</keyword>
<evidence type="ECO:0000256" key="13">
    <source>
        <dbReference type="PROSITE-ProRule" id="PRU10141"/>
    </source>
</evidence>
<feature type="compositionally biased region" description="Low complexity" evidence="14">
    <location>
        <begin position="688"/>
        <end position="700"/>
    </location>
</feature>
<dbReference type="InterPro" id="IPR000719">
    <property type="entry name" value="Prot_kinase_dom"/>
</dbReference>
<dbReference type="PROSITE" id="PS00107">
    <property type="entry name" value="PROTEIN_KINASE_ATP"/>
    <property type="match status" value="1"/>
</dbReference>
<dbReference type="Pfam" id="PF00069">
    <property type="entry name" value="Pkinase"/>
    <property type="match status" value="1"/>
</dbReference>
<feature type="domain" description="Protein kinase" evidence="17">
    <location>
        <begin position="339"/>
        <end position="614"/>
    </location>
</feature>
<name>A0ABD3K7R9_EUCGL</name>
<evidence type="ECO:0000259" key="18">
    <source>
        <dbReference type="PROSITE" id="PS50026"/>
    </source>
</evidence>
<feature type="chain" id="PRO_5044801091" description="Wall-associated receptor kinase-like 14" evidence="16">
    <location>
        <begin position="25"/>
        <end position="706"/>
    </location>
</feature>
<dbReference type="FunFam" id="1.10.510.10:FF:000161">
    <property type="entry name" value="Wall-associated receptor kinase-like 20"/>
    <property type="match status" value="1"/>
</dbReference>
<dbReference type="Gene3D" id="3.30.200.20">
    <property type="entry name" value="Phosphorylase Kinase, domain 1"/>
    <property type="match status" value="1"/>
</dbReference>
<feature type="transmembrane region" description="Helical" evidence="15">
    <location>
        <begin position="275"/>
        <end position="299"/>
    </location>
</feature>
<keyword evidence="5 16" id="KW-0732">Signal</keyword>
<feature type="binding site" evidence="13">
    <location>
        <position position="368"/>
    </location>
    <ligand>
        <name>ATP</name>
        <dbReference type="ChEBI" id="CHEBI:30616"/>
    </ligand>
</feature>
<dbReference type="Proteomes" id="UP001634007">
    <property type="component" value="Unassembled WGS sequence"/>
</dbReference>
<evidence type="ECO:0000256" key="3">
    <source>
        <dbReference type="ARBA" id="ARBA00022679"/>
    </source>
</evidence>
<evidence type="ECO:0000256" key="15">
    <source>
        <dbReference type="SAM" id="Phobius"/>
    </source>
</evidence>
<reference evidence="19 20" key="1">
    <citation type="submission" date="2024-11" db="EMBL/GenBank/DDBJ databases">
        <title>Chromosome-level genome assembly of Eucalyptus globulus Labill. provides insights into its genome evolution.</title>
        <authorList>
            <person name="Li X."/>
        </authorList>
    </citation>
    <scope>NUCLEOTIDE SEQUENCE [LARGE SCALE GENOMIC DNA]</scope>
    <source>
        <strain evidence="19">CL2024</strain>
        <tissue evidence="19">Fresh tender leaves</tissue>
    </source>
</reference>